<keyword evidence="2" id="KW-0812">Transmembrane</keyword>
<keyword evidence="2" id="KW-1133">Transmembrane helix</keyword>
<keyword evidence="4" id="KW-1185">Reference proteome</keyword>
<evidence type="ECO:0000313" key="3">
    <source>
        <dbReference type="EMBL" id="MBU2712376.1"/>
    </source>
</evidence>
<dbReference type="RefSeq" id="WP_215820599.1">
    <property type="nucleotide sequence ID" value="NZ_JAGSOY010000036.1"/>
</dbReference>
<accession>A0ABS5ZE78</accession>
<evidence type="ECO:0000256" key="1">
    <source>
        <dbReference type="SAM" id="MobiDB-lite"/>
    </source>
</evidence>
<evidence type="ECO:0000256" key="2">
    <source>
        <dbReference type="SAM" id="Phobius"/>
    </source>
</evidence>
<comment type="caution">
    <text evidence="3">The sequence shown here is derived from an EMBL/GenBank/DDBJ whole genome shotgun (WGS) entry which is preliminary data.</text>
</comment>
<reference evidence="3 4" key="1">
    <citation type="submission" date="2021-04" db="EMBL/GenBank/DDBJ databases">
        <authorList>
            <person name="Pira H."/>
            <person name="Risdian C."/>
            <person name="Wink J."/>
        </authorList>
    </citation>
    <scope>NUCLEOTIDE SEQUENCE [LARGE SCALE GENOMIC DNA]</scope>
    <source>
        <strain evidence="3 4">WH53</strain>
    </source>
</reference>
<dbReference type="EMBL" id="JAGSOY010000036">
    <property type="protein sequence ID" value="MBU2712376.1"/>
    <property type="molecule type" value="Genomic_DNA"/>
</dbReference>
<dbReference type="Proteomes" id="UP000690515">
    <property type="component" value="Unassembled WGS sequence"/>
</dbReference>
<sequence>MTRICWRWLRWLLRGFALVLLFTPWYVNVEQDYLGPAFLVAAFDGLTLGLEAIMRAGHVLLAGLAVMIVLWALALVLIPAPVVRPKKKPKGKVAPDSRPKKRPKQVANNDDERITPTL</sequence>
<protein>
    <submittedName>
        <fullName evidence="3">Uncharacterized protein</fullName>
    </submittedName>
</protein>
<feature type="region of interest" description="Disordered" evidence="1">
    <location>
        <begin position="85"/>
        <end position="118"/>
    </location>
</feature>
<name>A0ABS5ZE78_9GAMM</name>
<proteinExistence type="predicted"/>
<feature type="transmembrane region" description="Helical" evidence="2">
    <location>
        <begin position="60"/>
        <end position="80"/>
    </location>
</feature>
<gene>
    <name evidence="3" type="ORF">KCG35_15020</name>
</gene>
<organism evidence="3 4">
    <name type="scientific">Zooshikella harenae</name>
    <dbReference type="NCBI Taxonomy" id="2827238"/>
    <lineage>
        <taxon>Bacteria</taxon>
        <taxon>Pseudomonadati</taxon>
        <taxon>Pseudomonadota</taxon>
        <taxon>Gammaproteobacteria</taxon>
        <taxon>Oceanospirillales</taxon>
        <taxon>Zooshikellaceae</taxon>
        <taxon>Zooshikella</taxon>
    </lineage>
</organism>
<evidence type="ECO:0000313" key="4">
    <source>
        <dbReference type="Proteomes" id="UP000690515"/>
    </source>
</evidence>
<feature type="transmembrane region" description="Helical" evidence="2">
    <location>
        <begin position="12"/>
        <end position="27"/>
    </location>
</feature>
<keyword evidence="2" id="KW-0472">Membrane</keyword>